<reference evidence="1 2" key="1">
    <citation type="submission" date="2018-11" db="EMBL/GenBank/DDBJ databases">
        <authorList>
            <consortium name="Pathogen Informatics"/>
        </authorList>
    </citation>
    <scope>NUCLEOTIDE SEQUENCE [LARGE SCALE GENOMIC DNA]</scope>
</reference>
<organism evidence="1 2">
    <name type="scientific">Brugia timori</name>
    <dbReference type="NCBI Taxonomy" id="42155"/>
    <lineage>
        <taxon>Eukaryota</taxon>
        <taxon>Metazoa</taxon>
        <taxon>Ecdysozoa</taxon>
        <taxon>Nematoda</taxon>
        <taxon>Chromadorea</taxon>
        <taxon>Rhabditida</taxon>
        <taxon>Spirurina</taxon>
        <taxon>Spiruromorpha</taxon>
        <taxon>Filarioidea</taxon>
        <taxon>Onchocercidae</taxon>
        <taxon>Brugia</taxon>
    </lineage>
</organism>
<accession>A0A3P7TUH2</accession>
<dbReference type="Proteomes" id="UP000280834">
    <property type="component" value="Unassembled WGS sequence"/>
</dbReference>
<sequence length="70" mass="7358">MNAALPGNHASKSSFFAAALFSSPETMHTIRNGIPSALQKSSAFSTISSSILQLSSSYGEHMTNCSTFSN</sequence>
<evidence type="ECO:0000313" key="1">
    <source>
        <dbReference type="EMBL" id="VDO16124.1"/>
    </source>
</evidence>
<gene>
    <name evidence="1" type="ORF">BTMF_LOCUS4109</name>
</gene>
<name>A0A3P7TUH2_9BILA</name>
<proteinExistence type="predicted"/>
<dbReference type="AlphaFoldDB" id="A0A3P7TUH2"/>
<keyword evidence="2" id="KW-1185">Reference proteome</keyword>
<protein>
    <submittedName>
        <fullName evidence="1">Uncharacterized protein</fullName>
    </submittedName>
</protein>
<dbReference type="EMBL" id="UZAG01003938">
    <property type="protein sequence ID" value="VDO16124.1"/>
    <property type="molecule type" value="Genomic_DNA"/>
</dbReference>
<evidence type="ECO:0000313" key="2">
    <source>
        <dbReference type="Proteomes" id="UP000280834"/>
    </source>
</evidence>